<feature type="domain" description="GS catalytic" evidence="5">
    <location>
        <begin position="100"/>
        <end position="432"/>
    </location>
</feature>
<gene>
    <name evidence="6" type="ORF">GCM10023094_46490</name>
</gene>
<proteinExistence type="inferred from homology"/>
<dbReference type="Gene3D" id="3.10.20.70">
    <property type="entry name" value="Glutamine synthetase, N-terminal domain"/>
    <property type="match status" value="1"/>
</dbReference>
<dbReference type="RefSeq" id="WP_345351051.1">
    <property type="nucleotide sequence ID" value="NZ_BAABFB010000069.1"/>
</dbReference>
<dbReference type="Pfam" id="PF00120">
    <property type="entry name" value="Gln-synt_C"/>
    <property type="match status" value="1"/>
</dbReference>
<keyword evidence="2" id="KW-0436">Ligase</keyword>
<dbReference type="PANTHER" id="PTHR43785">
    <property type="entry name" value="GAMMA-GLUTAMYLPUTRESCINE SYNTHETASE"/>
    <property type="match status" value="1"/>
</dbReference>
<dbReference type="InterPro" id="IPR008146">
    <property type="entry name" value="Gln_synth_cat_dom"/>
</dbReference>
<evidence type="ECO:0000256" key="4">
    <source>
        <dbReference type="RuleBase" id="RU000384"/>
    </source>
</evidence>
<dbReference type="PROSITE" id="PS51987">
    <property type="entry name" value="GS_CATALYTIC"/>
    <property type="match status" value="1"/>
</dbReference>
<dbReference type="PANTHER" id="PTHR43785:SF12">
    <property type="entry name" value="TYPE-1 GLUTAMINE SYNTHETASE 2"/>
    <property type="match status" value="1"/>
</dbReference>
<dbReference type="Gene3D" id="3.30.590.10">
    <property type="entry name" value="Glutamine synthetase/guanido kinase, catalytic domain"/>
    <property type="match status" value="1"/>
</dbReference>
<keyword evidence="7" id="KW-1185">Reference proteome</keyword>
<evidence type="ECO:0000256" key="1">
    <source>
        <dbReference type="ARBA" id="ARBA00009897"/>
    </source>
</evidence>
<name>A0ABP8PH81_9NOCA</name>
<evidence type="ECO:0000313" key="7">
    <source>
        <dbReference type="Proteomes" id="UP001501183"/>
    </source>
</evidence>
<sequence length="432" mass="45554">MATRQPGLVIGSVVDMAGVARAKVMPADRLDAFVTAGAGASTCWMVFCADDHLAFTDTLSVVGDLRLRIARDDLRDLGEGTWWAPADLTVQDGGPWPGCPRRALRSMVGRLAADGVDALVGHELEFVLFDATGAGEWSAYGLGAAVRQRGFVSDLLSAADLAGLVIDQVHAEYGPNQYELSLAPADPVTAADQAVLARLLVSVTARTHGMSASFSPLPLEGGAGNGAHQHLSLTRGGVPLLSGGDGPRGLTDTGCGAVAGLLAVLPDFMLLLAGSPLSHLRLLPDHWAGVYCCWGLENREAAVRLCADTPGNPHGANIEVKPIDPSANPYLATTVLLGGVHTGITDALPLPPEVTVNPSRLSETERAEAGVTLLPTDAAQWLDRFADSRLARELFDPVIHEAVGAVRGYELDRYRGRSVDEVCERLRWAWTG</sequence>
<accession>A0ABP8PH81</accession>
<evidence type="ECO:0000256" key="2">
    <source>
        <dbReference type="ARBA" id="ARBA00022598"/>
    </source>
</evidence>
<dbReference type="SUPFAM" id="SSF55931">
    <property type="entry name" value="Glutamine synthetase/guanido kinase"/>
    <property type="match status" value="1"/>
</dbReference>
<comment type="similarity">
    <text evidence="1 3 4">Belongs to the glutamine synthetase family.</text>
</comment>
<dbReference type="EMBL" id="BAABFB010000069">
    <property type="protein sequence ID" value="GAA4487700.1"/>
    <property type="molecule type" value="Genomic_DNA"/>
</dbReference>
<evidence type="ECO:0000256" key="3">
    <source>
        <dbReference type="PROSITE-ProRule" id="PRU01331"/>
    </source>
</evidence>
<reference evidence="7" key="1">
    <citation type="journal article" date="2019" name="Int. J. Syst. Evol. Microbiol.">
        <title>The Global Catalogue of Microorganisms (GCM) 10K type strain sequencing project: providing services to taxonomists for standard genome sequencing and annotation.</title>
        <authorList>
            <consortium name="The Broad Institute Genomics Platform"/>
            <consortium name="The Broad Institute Genome Sequencing Center for Infectious Disease"/>
            <person name="Wu L."/>
            <person name="Ma J."/>
        </authorList>
    </citation>
    <scope>NUCLEOTIDE SEQUENCE [LARGE SCALE GENOMIC DNA]</scope>
    <source>
        <strain evidence="7">JCM 32206</strain>
    </source>
</reference>
<dbReference type="SMART" id="SM01230">
    <property type="entry name" value="Gln-synt_C"/>
    <property type="match status" value="1"/>
</dbReference>
<organism evidence="6 7">
    <name type="scientific">Rhodococcus olei</name>
    <dbReference type="NCBI Taxonomy" id="2161675"/>
    <lineage>
        <taxon>Bacteria</taxon>
        <taxon>Bacillati</taxon>
        <taxon>Actinomycetota</taxon>
        <taxon>Actinomycetes</taxon>
        <taxon>Mycobacteriales</taxon>
        <taxon>Nocardiaceae</taxon>
        <taxon>Rhodococcus</taxon>
    </lineage>
</organism>
<dbReference type="InterPro" id="IPR036651">
    <property type="entry name" value="Gln_synt_N_sf"/>
</dbReference>
<evidence type="ECO:0000259" key="5">
    <source>
        <dbReference type="PROSITE" id="PS51987"/>
    </source>
</evidence>
<protein>
    <submittedName>
        <fullName evidence="6">Glutamine synthetase family protein</fullName>
    </submittedName>
</protein>
<dbReference type="Proteomes" id="UP001501183">
    <property type="component" value="Unassembled WGS sequence"/>
</dbReference>
<dbReference type="InterPro" id="IPR014746">
    <property type="entry name" value="Gln_synth/guanido_kin_cat_dom"/>
</dbReference>
<evidence type="ECO:0000313" key="6">
    <source>
        <dbReference type="EMBL" id="GAA4487700.1"/>
    </source>
</evidence>
<comment type="caution">
    <text evidence="6">The sequence shown here is derived from an EMBL/GenBank/DDBJ whole genome shotgun (WGS) entry which is preliminary data.</text>
</comment>